<dbReference type="EMBL" id="BNCD01000015">
    <property type="protein sequence ID" value="GHH84016.1"/>
    <property type="molecule type" value="Genomic_DNA"/>
</dbReference>
<name>A0A919GHE4_9ACTN</name>
<protein>
    <submittedName>
        <fullName evidence="1">Uncharacterized protein</fullName>
    </submittedName>
</protein>
<sequence>MSRVTSTGAFSLRAAAARNNADWCASVCRSHGIPSTFGGTAWWSSLRTPPYYPDAVTLHQDAVPAAVLARLDTASPGCTVKDSFAACDLTASGFVELFDARWVHRPAERPAPGASALRARRVSTAARLHDWQLAWHGGGQAPDVFRPALLHDPAVLVLAFHEGEEFLGGVVLNRSAGLVGLSNLFAVDGIDADVVRSSAITAAADRFPGLPLVGYEHGDDLAGALDAGFAVLGALRIWLHDS</sequence>
<keyword evidence="2" id="KW-1185">Reference proteome</keyword>
<dbReference type="Proteomes" id="UP000603708">
    <property type="component" value="Unassembled WGS sequence"/>
</dbReference>
<accession>A0A919GHE4</accession>
<dbReference type="AlphaFoldDB" id="A0A919GHE4"/>
<comment type="caution">
    <text evidence="1">The sequence shown here is derived from an EMBL/GenBank/DDBJ whole genome shotgun (WGS) entry which is preliminary data.</text>
</comment>
<evidence type="ECO:0000313" key="1">
    <source>
        <dbReference type="EMBL" id="GHH84016.1"/>
    </source>
</evidence>
<reference evidence="1" key="2">
    <citation type="submission" date="2020-09" db="EMBL/GenBank/DDBJ databases">
        <authorList>
            <person name="Sun Q."/>
            <person name="Ohkuma M."/>
        </authorList>
    </citation>
    <scope>NUCLEOTIDE SEQUENCE</scope>
    <source>
        <strain evidence="1">JCM 5069</strain>
    </source>
</reference>
<evidence type="ECO:0000313" key="2">
    <source>
        <dbReference type="Proteomes" id="UP000603708"/>
    </source>
</evidence>
<gene>
    <name evidence="1" type="ORF">GCM10018793_47290</name>
</gene>
<proteinExistence type="predicted"/>
<reference evidence="1" key="1">
    <citation type="journal article" date="2014" name="Int. J. Syst. Evol. Microbiol.">
        <title>Complete genome sequence of Corynebacterium casei LMG S-19264T (=DSM 44701T), isolated from a smear-ripened cheese.</title>
        <authorList>
            <consortium name="US DOE Joint Genome Institute (JGI-PGF)"/>
            <person name="Walter F."/>
            <person name="Albersmeier A."/>
            <person name="Kalinowski J."/>
            <person name="Ruckert C."/>
        </authorList>
    </citation>
    <scope>NUCLEOTIDE SEQUENCE</scope>
    <source>
        <strain evidence="1">JCM 5069</strain>
    </source>
</reference>
<organism evidence="1 2">
    <name type="scientific">Streptomyces sulfonofaciens</name>
    <dbReference type="NCBI Taxonomy" id="68272"/>
    <lineage>
        <taxon>Bacteria</taxon>
        <taxon>Bacillati</taxon>
        <taxon>Actinomycetota</taxon>
        <taxon>Actinomycetes</taxon>
        <taxon>Kitasatosporales</taxon>
        <taxon>Streptomycetaceae</taxon>
        <taxon>Streptomyces</taxon>
    </lineage>
</organism>